<keyword evidence="1" id="KW-0812">Transmembrane</keyword>
<comment type="caution">
    <text evidence="3">The sequence shown here is derived from an EMBL/GenBank/DDBJ whole genome shotgun (WGS) entry which is preliminary data.</text>
</comment>
<dbReference type="Pfam" id="PF14342">
    <property type="entry name" value="DUF4396"/>
    <property type="match status" value="1"/>
</dbReference>
<dbReference type="Proteomes" id="UP000295416">
    <property type="component" value="Unassembled WGS sequence"/>
</dbReference>
<sequence>MTWLEVVSWIAIVIGILQAILITIDVIRYPQNMMPIMNIVWPLTGLYFPIFGLWAYYGLGRAKGQMDMKMDHMDMKHMNMESGMDMSMNHEEHMDHHHDHMEHHDHGDMHHHEHGNKPFWQSVFVSTTHCSSGCSLGDMIGAPLVFYTGFLIAGSMLLTDYVVEFILAFIFGIAFQYYGMGFQKHDQPGKAIKDAIKADTWSLICFEIGMFGWMALAYYVFFAQMPELNTAVFWFMMQLAMMLGFCTSYPANWVLVKKGIKHAM</sequence>
<evidence type="ECO:0000313" key="3">
    <source>
        <dbReference type="EMBL" id="TCP21718.1"/>
    </source>
</evidence>
<feature type="transmembrane region" description="Helical" evidence="1">
    <location>
        <begin position="201"/>
        <end position="221"/>
    </location>
</feature>
<protein>
    <submittedName>
        <fullName evidence="3">Uncharacterized protein DUF4396</fullName>
    </submittedName>
</protein>
<reference evidence="3 4" key="1">
    <citation type="submission" date="2019-03" db="EMBL/GenBank/DDBJ databases">
        <title>Genomic Encyclopedia of Type Strains, Phase IV (KMG-IV): sequencing the most valuable type-strain genomes for metagenomic binning, comparative biology and taxonomic classification.</title>
        <authorList>
            <person name="Goeker M."/>
        </authorList>
    </citation>
    <scope>NUCLEOTIDE SEQUENCE [LARGE SCALE GENOMIC DNA]</scope>
    <source>
        <strain evidence="3 4">DSM 19377</strain>
    </source>
</reference>
<feature type="domain" description="DUF4396" evidence="2">
    <location>
        <begin position="120"/>
        <end position="261"/>
    </location>
</feature>
<dbReference type="RefSeq" id="WP_132747702.1">
    <property type="nucleotide sequence ID" value="NZ_SLXK01000040.1"/>
</dbReference>
<feature type="transmembrane region" description="Helical" evidence="1">
    <location>
        <begin position="233"/>
        <end position="256"/>
    </location>
</feature>
<feature type="transmembrane region" description="Helical" evidence="1">
    <location>
        <begin position="6"/>
        <end position="27"/>
    </location>
</feature>
<dbReference type="OrthoDB" id="510720at2"/>
<evidence type="ECO:0000313" key="4">
    <source>
        <dbReference type="Proteomes" id="UP000295416"/>
    </source>
</evidence>
<keyword evidence="1" id="KW-1133">Transmembrane helix</keyword>
<accession>A0A4R2NK59</accession>
<name>A0A4R2NK59_9BACL</name>
<evidence type="ECO:0000259" key="2">
    <source>
        <dbReference type="Pfam" id="PF14342"/>
    </source>
</evidence>
<keyword evidence="4" id="KW-1185">Reference proteome</keyword>
<feature type="transmembrane region" description="Helical" evidence="1">
    <location>
        <begin position="161"/>
        <end position="180"/>
    </location>
</feature>
<gene>
    <name evidence="3" type="ORF">EV207_14027</name>
</gene>
<dbReference type="InterPro" id="IPR025509">
    <property type="entry name" value="DUF4396"/>
</dbReference>
<feature type="transmembrane region" description="Helical" evidence="1">
    <location>
        <begin position="39"/>
        <end position="59"/>
    </location>
</feature>
<evidence type="ECO:0000256" key="1">
    <source>
        <dbReference type="SAM" id="Phobius"/>
    </source>
</evidence>
<keyword evidence="1" id="KW-0472">Membrane</keyword>
<dbReference type="AlphaFoldDB" id="A0A4R2NK59"/>
<dbReference type="EMBL" id="SLXK01000040">
    <property type="protein sequence ID" value="TCP21718.1"/>
    <property type="molecule type" value="Genomic_DNA"/>
</dbReference>
<proteinExistence type="predicted"/>
<organism evidence="3 4">
    <name type="scientific">Scopulibacillus darangshiensis</name>
    <dbReference type="NCBI Taxonomy" id="442528"/>
    <lineage>
        <taxon>Bacteria</taxon>
        <taxon>Bacillati</taxon>
        <taxon>Bacillota</taxon>
        <taxon>Bacilli</taxon>
        <taxon>Bacillales</taxon>
        <taxon>Sporolactobacillaceae</taxon>
        <taxon>Scopulibacillus</taxon>
    </lineage>
</organism>